<dbReference type="HOGENOM" id="CLU_1344602_0_0_1"/>
<evidence type="ECO:0000313" key="2">
    <source>
        <dbReference type="EMBL" id="EEC12478.1"/>
    </source>
</evidence>
<feature type="transmembrane region" description="Helical" evidence="1">
    <location>
        <begin position="111"/>
        <end position="134"/>
    </location>
</feature>
<keyword evidence="4" id="KW-1185">Reference proteome</keyword>
<organism>
    <name type="scientific">Ixodes scapularis</name>
    <name type="common">Black-legged tick</name>
    <name type="synonym">Deer tick</name>
    <dbReference type="NCBI Taxonomy" id="6945"/>
    <lineage>
        <taxon>Eukaryota</taxon>
        <taxon>Metazoa</taxon>
        <taxon>Ecdysozoa</taxon>
        <taxon>Arthropoda</taxon>
        <taxon>Chelicerata</taxon>
        <taxon>Arachnida</taxon>
        <taxon>Acari</taxon>
        <taxon>Parasitiformes</taxon>
        <taxon>Ixodida</taxon>
        <taxon>Ixodoidea</taxon>
        <taxon>Ixodidae</taxon>
        <taxon>Ixodinae</taxon>
        <taxon>Ixodes</taxon>
    </lineage>
</organism>
<name>B7Q0V6_IXOSC</name>
<protein>
    <submittedName>
        <fullName evidence="2 3">Uncharacterized protein</fullName>
    </submittedName>
</protein>
<dbReference type="EMBL" id="ABJB010909139">
    <property type="status" value="NOT_ANNOTATED_CDS"/>
    <property type="molecule type" value="Genomic_DNA"/>
</dbReference>
<accession>B7Q0V6</accession>
<evidence type="ECO:0000313" key="3">
    <source>
        <dbReference type="EnsemblMetazoa" id="ISCW020747-PA"/>
    </source>
</evidence>
<dbReference type="VEuPathDB" id="VectorBase:ISCI020747"/>
<dbReference type="InParanoid" id="B7Q0V6"/>
<dbReference type="AlphaFoldDB" id="B7Q0V6"/>
<dbReference type="Proteomes" id="UP000001555">
    <property type="component" value="Unassembled WGS sequence"/>
</dbReference>
<dbReference type="EMBL" id="ABJB010852018">
    <property type="status" value="NOT_ANNOTATED_CDS"/>
    <property type="molecule type" value="Genomic_DNA"/>
</dbReference>
<keyword evidence="1" id="KW-1133">Transmembrane helix</keyword>
<dbReference type="PaxDb" id="6945-B7Q0V6"/>
<sequence>MHLPILGGLLVLTPRERAWSATVPHQFPSLKRKYSVLPDYDAYRLQEKRLLDERQRTHTAIHLPEVEGNDTLLLLRAHPTEALMLSFLEQKGTSKSNFMAGVLKFLQANKILLYVACSCVLTGVVLLFTLMTVYNDGARTFKGPSFRYYESHPLLDGPGIFLKSNHDDDSSEDVSTRIDEDEIDTRAPATSFLDPLTVAPYLGG</sequence>
<evidence type="ECO:0000313" key="4">
    <source>
        <dbReference type="Proteomes" id="UP000001555"/>
    </source>
</evidence>
<keyword evidence="1" id="KW-0472">Membrane</keyword>
<proteinExistence type="predicted"/>
<keyword evidence="1" id="KW-0812">Transmembrane</keyword>
<gene>
    <name evidence="2" type="ORF">IscW_ISCW020747</name>
</gene>
<dbReference type="VEuPathDB" id="VectorBase:ISCW020747"/>
<dbReference type="EnsemblMetazoa" id="ISCW020747-RA">
    <property type="protein sequence ID" value="ISCW020747-PA"/>
    <property type="gene ID" value="ISCW020747"/>
</dbReference>
<reference evidence="3" key="2">
    <citation type="submission" date="2020-05" db="UniProtKB">
        <authorList>
            <consortium name="EnsemblMetazoa"/>
        </authorList>
    </citation>
    <scope>IDENTIFICATION</scope>
    <source>
        <strain evidence="3">wikel</strain>
    </source>
</reference>
<dbReference type="EMBL" id="DS834002">
    <property type="protein sequence ID" value="EEC12478.1"/>
    <property type="molecule type" value="Genomic_DNA"/>
</dbReference>
<dbReference type="EMBL" id="ABJB010041027">
    <property type="status" value="NOT_ANNOTATED_CDS"/>
    <property type="molecule type" value="Genomic_DNA"/>
</dbReference>
<evidence type="ECO:0000256" key="1">
    <source>
        <dbReference type="SAM" id="Phobius"/>
    </source>
</evidence>
<reference evidence="2 4" key="1">
    <citation type="submission" date="2008-03" db="EMBL/GenBank/DDBJ databases">
        <title>Annotation of Ixodes scapularis.</title>
        <authorList>
            <consortium name="Ixodes scapularis Genome Project Consortium"/>
            <person name="Caler E."/>
            <person name="Hannick L.I."/>
            <person name="Bidwell S."/>
            <person name="Joardar V."/>
            <person name="Thiagarajan M."/>
            <person name="Amedeo P."/>
            <person name="Galinsky K.J."/>
            <person name="Schobel S."/>
            <person name="Inman J."/>
            <person name="Hostetler J."/>
            <person name="Miller J."/>
            <person name="Hammond M."/>
            <person name="Megy K."/>
            <person name="Lawson D."/>
            <person name="Kodira C."/>
            <person name="Sutton G."/>
            <person name="Meyer J."/>
            <person name="Hill C.A."/>
            <person name="Birren B."/>
            <person name="Nene V."/>
            <person name="Collins F."/>
            <person name="Alarcon-Chaidez F."/>
            <person name="Wikel S."/>
            <person name="Strausberg R."/>
        </authorList>
    </citation>
    <scope>NUCLEOTIDE SEQUENCE [LARGE SCALE GENOMIC DNA]</scope>
    <source>
        <strain evidence="4">Wikel</strain>
        <strain evidence="2">Wikel colony</strain>
    </source>
</reference>